<evidence type="ECO:0000256" key="1">
    <source>
        <dbReference type="ARBA" id="ARBA00010363"/>
    </source>
</evidence>
<evidence type="ECO:0000259" key="3">
    <source>
        <dbReference type="PROSITE" id="PS51819"/>
    </source>
</evidence>
<dbReference type="KEGG" id="mcal:110287472"/>
<dbReference type="Pfam" id="PF00903">
    <property type="entry name" value="Glyoxalase"/>
    <property type="match status" value="1"/>
</dbReference>
<dbReference type="Gene3D" id="3.10.180.10">
    <property type="entry name" value="2,3-Dihydroxybiphenyl 1,2-Dioxygenase, domain 1"/>
    <property type="match status" value="1"/>
</dbReference>
<dbReference type="InterPro" id="IPR004360">
    <property type="entry name" value="Glyas_Fos-R_dOase_dom"/>
</dbReference>
<accession>A0A6P5P6G1</accession>
<proteinExistence type="inferred from homology"/>
<dbReference type="RefSeq" id="XP_021009741.1">
    <property type="nucleotide sequence ID" value="XM_021154082.1"/>
</dbReference>
<dbReference type="PROSITE" id="PS51819">
    <property type="entry name" value="VOC"/>
    <property type="match status" value="1"/>
</dbReference>
<organism evidence="4 5">
    <name type="scientific">Mus caroli</name>
    <name type="common">Ryukyu mouse</name>
    <name type="synonym">Ricefield mouse</name>
    <dbReference type="NCBI Taxonomy" id="10089"/>
    <lineage>
        <taxon>Eukaryota</taxon>
        <taxon>Metazoa</taxon>
        <taxon>Chordata</taxon>
        <taxon>Craniata</taxon>
        <taxon>Vertebrata</taxon>
        <taxon>Euteleostomi</taxon>
        <taxon>Mammalia</taxon>
        <taxon>Eutheria</taxon>
        <taxon>Euarchontoglires</taxon>
        <taxon>Glires</taxon>
        <taxon>Rodentia</taxon>
        <taxon>Myomorpha</taxon>
        <taxon>Muroidea</taxon>
        <taxon>Muridae</taxon>
        <taxon>Murinae</taxon>
        <taxon>Mus</taxon>
        <taxon>Mus</taxon>
    </lineage>
</organism>
<dbReference type="PANTHER" id="PTHR21366:SF14">
    <property type="entry name" value="GLYOXALASE DOMAIN-CONTAINING PROTEIN 5"/>
    <property type="match status" value="1"/>
</dbReference>
<keyword evidence="4" id="KW-1185">Reference proteome</keyword>
<evidence type="ECO:0000313" key="4">
    <source>
        <dbReference type="Proteomes" id="UP000515126"/>
    </source>
</evidence>
<sequence>MCDPTSESQLWRSSSQIPSPSLICRLDHIVMTVKNIEDTTMFYSKILGMEVTTFKGDRKALCFGDQKFNLHEVGKEFDPKAAHPVPGSLDVCLITEAPLEEVIERLKAFDVPIEEGPVSRTGAKGPILSIYFRDPDRNLLEVSSYVTS</sequence>
<dbReference type="InterPro" id="IPR029068">
    <property type="entry name" value="Glyas_Bleomycin-R_OHBP_Dase"/>
</dbReference>
<evidence type="ECO:0000313" key="5">
    <source>
        <dbReference type="RefSeq" id="XP_021009741.1"/>
    </source>
</evidence>
<dbReference type="SUPFAM" id="SSF54593">
    <property type="entry name" value="Glyoxalase/Bleomycin resistance protein/Dihydroxybiphenyl dioxygenase"/>
    <property type="match status" value="1"/>
</dbReference>
<dbReference type="InterPro" id="IPR037523">
    <property type="entry name" value="VOC_core"/>
</dbReference>
<comment type="similarity">
    <text evidence="1">Belongs to the glyoxalase I family.</text>
</comment>
<evidence type="ECO:0000256" key="2">
    <source>
        <dbReference type="ARBA" id="ARBA00040140"/>
    </source>
</evidence>
<dbReference type="GeneID" id="110287472"/>
<protein>
    <recommendedName>
        <fullName evidence="2">Glyoxalase domain-containing protein 5</fullName>
    </recommendedName>
</protein>
<dbReference type="AlphaFoldDB" id="A0A6P5P6G1"/>
<reference evidence="5" key="1">
    <citation type="submission" date="2025-08" db="UniProtKB">
        <authorList>
            <consortium name="RefSeq"/>
        </authorList>
    </citation>
    <scope>IDENTIFICATION</scope>
</reference>
<dbReference type="CTD" id="392465"/>
<dbReference type="CDD" id="cd07253">
    <property type="entry name" value="GLOD5"/>
    <property type="match status" value="1"/>
</dbReference>
<name>A0A6P5P6G1_MUSCR</name>
<feature type="domain" description="VOC" evidence="3">
    <location>
        <begin position="25"/>
        <end position="145"/>
    </location>
</feature>
<dbReference type="PANTHER" id="PTHR21366">
    <property type="entry name" value="GLYOXALASE FAMILY PROTEIN"/>
    <property type="match status" value="1"/>
</dbReference>
<dbReference type="Proteomes" id="UP000515126">
    <property type="component" value="Chromosome X"/>
</dbReference>
<gene>
    <name evidence="5" type="primary">Glod5</name>
</gene>
<dbReference type="InterPro" id="IPR050383">
    <property type="entry name" value="GlyoxalaseI/FosfomycinResist"/>
</dbReference>